<dbReference type="InterPro" id="IPR005628">
    <property type="entry name" value="GspK"/>
</dbReference>
<accession>A0A3N5EEN5</accession>
<dbReference type="Gene3D" id="3.30.1300.30">
    <property type="entry name" value="GSPII I/J protein-like"/>
    <property type="match status" value="1"/>
</dbReference>
<gene>
    <name evidence="2" type="ORF">EHN07_05230</name>
</gene>
<evidence type="ECO:0000313" key="2">
    <source>
        <dbReference type="EMBL" id="RPH29612.1"/>
    </source>
</evidence>
<dbReference type="PANTHER" id="PTHR38831">
    <property type="entry name" value="TYPE II SECRETION SYSTEM PROTEIN K"/>
    <property type="match status" value="1"/>
</dbReference>
<comment type="caution">
    <text evidence="2">The sequence shown here is derived from an EMBL/GenBank/DDBJ whole genome shotgun (WGS) entry which is preliminary data.</text>
</comment>
<proteinExistence type="predicted"/>
<dbReference type="GO" id="GO:0016020">
    <property type="term" value="C:membrane"/>
    <property type="evidence" value="ECO:0007669"/>
    <property type="project" value="InterPro"/>
</dbReference>
<feature type="domain" description="T2SS protein K second SAM-like" evidence="1">
    <location>
        <begin position="203"/>
        <end position="249"/>
    </location>
</feature>
<evidence type="ECO:0000259" key="1">
    <source>
        <dbReference type="Pfam" id="PF03934"/>
    </source>
</evidence>
<organism evidence="2 3">
    <name type="scientific">Buttiauxella warmboldiae</name>
    <dbReference type="NCBI Taxonomy" id="82993"/>
    <lineage>
        <taxon>Bacteria</taxon>
        <taxon>Pseudomonadati</taxon>
        <taxon>Pseudomonadota</taxon>
        <taxon>Gammaproteobacteria</taxon>
        <taxon>Enterobacterales</taxon>
        <taxon>Enterobacteriaceae</taxon>
        <taxon>Buttiauxella</taxon>
    </lineage>
</organism>
<dbReference type="OrthoDB" id="9788973at2"/>
<evidence type="ECO:0000313" key="3">
    <source>
        <dbReference type="Proteomes" id="UP000268615"/>
    </source>
</evidence>
<dbReference type="PANTHER" id="PTHR38831:SF1">
    <property type="entry name" value="TYPE II SECRETION SYSTEM PROTEIN K-RELATED"/>
    <property type="match status" value="1"/>
</dbReference>
<dbReference type="InterPro" id="IPR049179">
    <property type="entry name" value="T2SSK_SAM-like_2nd"/>
</dbReference>
<sequence length="307" mass="34634">MMNAPEHQRGAALLIVLIALVFMTLAAVRLSGQTVLSLNRAEPALIRPKLRWMLFSVENASLMGMNKLLEQPYNAVSFSQEWAQPVLLHFEQGEARSRIISGESCLNINIMGIFPEHDDGKTPARNAIFQALSYSGLSSRQADTVIKHFSAYLRKNKDTPLLDIYALKLSENMAHWHPSGAAKLLCARPDTRTLIAVNLLRPADARLLNVLSQNQMSVDQARRFIEGRPTGGWRTNEEVRQALDTLPGNKKNVTENLINFLSVEGQNFIIESEAAVAEQRMILRSYLYVDKKNKHSKIWKRQLISME</sequence>
<name>A0A3N5EEN5_9ENTR</name>
<dbReference type="Gene3D" id="1.10.40.60">
    <property type="entry name" value="EpsJ-like"/>
    <property type="match status" value="2"/>
</dbReference>
<dbReference type="InterPro" id="IPR038072">
    <property type="entry name" value="GspK_central_sf"/>
</dbReference>
<dbReference type="AlphaFoldDB" id="A0A3N5EEN5"/>
<protein>
    <recommendedName>
        <fullName evidence="1">T2SS protein K second SAM-like domain-containing protein</fullName>
    </recommendedName>
</protein>
<dbReference type="EMBL" id="RPOH01000017">
    <property type="protein sequence ID" value="RPH29612.1"/>
    <property type="molecule type" value="Genomic_DNA"/>
</dbReference>
<keyword evidence="3" id="KW-1185">Reference proteome</keyword>
<reference evidence="2 3" key="1">
    <citation type="submission" date="2018-11" db="EMBL/GenBank/DDBJ databases">
        <title>Draft genome sequence of Buttiauxella warmboldiae CCUG 35512.</title>
        <authorList>
            <person name="Salva-Serra F."/>
            <person name="Marathe N."/>
            <person name="Moore E."/>
            <person name="Svensson L."/>
            <person name="Engstrom-Jakobsson H."/>
        </authorList>
    </citation>
    <scope>NUCLEOTIDE SEQUENCE [LARGE SCALE GENOMIC DNA]</scope>
    <source>
        <strain evidence="2 3">CCUG 35512</strain>
    </source>
</reference>
<dbReference type="GO" id="GO:0009306">
    <property type="term" value="P:protein secretion"/>
    <property type="evidence" value="ECO:0007669"/>
    <property type="project" value="InterPro"/>
</dbReference>
<dbReference type="Proteomes" id="UP000268615">
    <property type="component" value="Unassembled WGS sequence"/>
</dbReference>
<dbReference type="SUPFAM" id="SSF158544">
    <property type="entry name" value="GspK insert domain-like"/>
    <property type="match status" value="1"/>
</dbReference>
<dbReference type="Pfam" id="PF03934">
    <property type="entry name" value="T2SSK"/>
    <property type="match status" value="1"/>
</dbReference>
<dbReference type="RefSeq" id="WP_124023134.1">
    <property type="nucleotide sequence ID" value="NZ_RPOH01000017.1"/>
</dbReference>